<gene>
    <name evidence="5" type="ORF">GPECTOR_68g346</name>
</gene>
<feature type="domain" description="S1 motif" evidence="4">
    <location>
        <begin position="92"/>
        <end position="162"/>
    </location>
</feature>
<dbReference type="PANTHER" id="PTHR10724:SF7">
    <property type="entry name" value="SMALL RIBOSOMAL SUBUNIT PROTEIN BS1C"/>
    <property type="match status" value="1"/>
</dbReference>
<dbReference type="PANTHER" id="PTHR10724">
    <property type="entry name" value="30S RIBOSOMAL PROTEIN S1"/>
    <property type="match status" value="1"/>
</dbReference>
<evidence type="ECO:0000256" key="3">
    <source>
        <dbReference type="ARBA" id="ARBA00023274"/>
    </source>
</evidence>
<dbReference type="SMART" id="SM00316">
    <property type="entry name" value="S1"/>
    <property type="match status" value="3"/>
</dbReference>
<feature type="domain" description="S1 motif" evidence="4">
    <location>
        <begin position="303"/>
        <end position="371"/>
    </location>
</feature>
<proteinExistence type="inferred from homology"/>
<evidence type="ECO:0000256" key="1">
    <source>
        <dbReference type="ARBA" id="ARBA00006767"/>
    </source>
</evidence>
<organism evidence="5 6">
    <name type="scientific">Gonium pectorale</name>
    <name type="common">Green alga</name>
    <dbReference type="NCBI Taxonomy" id="33097"/>
    <lineage>
        <taxon>Eukaryota</taxon>
        <taxon>Viridiplantae</taxon>
        <taxon>Chlorophyta</taxon>
        <taxon>core chlorophytes</taxon>
        <taxon>Chlorophyceae</taxon>
        <taxon>CS clade</taxon>
        <taxon>Chlamydomonadales</taxon>
        <taxon>Volvocaceae</taxon>
        <taxon>Gonium</taxon>
    </lineage>
</organism>
<dbReference type="InterPro" id="IPR050437">
    <property type="entry name" value="Ribos_protein_bS1-like"/>
</dbReference>
<sequence>MTANGTISIHPPASIHSPGTWYLESRISSQHVASAADVLAEGDEVTALVRRTEPGSRVELTTRELEPEPGDMLREPQLVYSRAPQEALPKVGDLVMGTVTSIKPLGAFVDLGSGLIGLLAASNFSASPVTNLEEFMSIGDEVTAQVKKVNNKEKRQVSLSTKVLEPEAGDMLRDPKAVYQRADETARMRREALPKVYDLVSGRVAAIRPSRGAYIDLGSGVVGRLMIRDVSASPVTTDLGQLMAVGDEVKAQVKTVDKGTFQVWLSTKVLEPEPGDMLRDPKTVYERAEETWRLRREALPKPGDLVAGKVMSVVPSGAWLDLGKSVPGFLHVSRISSQHVDSAADVLAEGDEVTALVRRTEPGSRVELSVQELEPQPGTEGN</sequence>
<dbReference type="GO" id="GO:0005840">
    <property type="term" value="C:ribosome"/>
    <property type="evidence" value="ECO:0007669"/>
    <property type="project" value="UniProtKB-KW"/>
</dbReference>
<dbReference type="OrthoDB" id="412781at2759"/>
<evidence type="ECO:0000256" key="2">
    <source>
        <dbReference type="ARBA" id="ARBA00022980"/>
    </source>
</evidence>
<keyword evidence="2" id="KW-0689">Ribosomal protein</keyword>
<dbReference type="EMBL" id="LSYV01000069">
    <property type="protein sequence ID" value="KXZ44375.1"/>
    <property type="molecule type" value="Genomic_DNA"/>
</dbReference>
<protein>
    <recommendedName>
        <fullName evidence="4">S1 motif domain-containing protein</fullName>
    </recommendedName>
</protein>
<comment type="similarity">
    <text evidence="1">Belongs to the bacterial ribosomal protein bS1 family.</text>
</comment>
<evidence type="ECO:0000313" key="6">
    <source>
        <dbReference type="Proteomes" id="UP000075714"/>
    </source>
</evidence>
<dbReference type="SUPFAM" id="SSF50249">
    <property type="entry name" value="Nucleic acid-binding proteins"/>
    <property type="match status" value="3"/>
</dbReference>
<dbReference type="Pfam" id="PF00575">
    <property type="entry name" value="S1"/>
    <property type="match status" value="3"/>
</dbReference>
<dbReference type="GO" id="GO:0003735">
    <property type="term" value="F:structural constituent of ribosome"/>
    <property type="evidence" value="ECO:0007669"/>
    <property type="project" value="TreeGrafter"/>
</dbReference>
<feature type="domain" description="S1 motif" evidence="4">
    <location>
        <begin position="197"/>
        <end position="268"/>
    </location>
</feature>
<dbReference type="Gene3D" id="2.40.50.140">
    <property type="entry name" value="Nucleic acid-binding proteins"/>
    <property type="match status" value="3"/>
</dbReference>
<dbReference type="PROSITE" id="PS50126">
    <property type="entry name" value="S1"/>
    <property type="match status" value="3"/>
</dbReference>
<dbReference type="InterPro" id="IPR012340">
    <property type="entry name" value="NA-bd_OB-fold"/>
</dbReference>
<evidence type="ECO:0000259" key="4">
    <source>
        <dbReference type="PROSITE" id="PS50126"/>
    </source>
</evidence>
<dbReference type="AlphaFoldDB" id="A0A150G4C4"/>
<name>A0A150G4C4_GONPE</name>
<keyword evidence="6" id="KW-1185">Reference proteome</keyword>
<reference evidence="6" key="1">
    <citation type="journal article" date="2016" name="Nat. Commun.">
        <title>The Gonium pectorale genome demonstrates co-option of cell cycle regulation during the evolution of multicellularity.</title>
        <authorList>
            <person name="Hanschen E.R."/>
            <person name="Marriage T.N."/>
            <person name="Ferris P.J."/>
            <person name="Hamaji T."/>
            <person name="Toyoda A."/>
            <person name="Fujiyama A."/>
            <person name="Neme R."/>
            <person name="Noguchi H."/>
            <person name="Minakuchi Y."/>
            <person name="Suzuki M."/>
            <person name="Kawai-Toyooka H."/>
            <person name="Smith D.R."/>
            <person name="Sparks H."/>
            <person name="Anderson J."/>
            <person name="Bakaric R."/>
            <person name="Luria V."/>
            <person name="Karger A."/>
            <person name="Kirschner M.W."/>
            <person name="Durand P.M."/>
            <person name="Michod R.E."/>
            <person name="Nozaki H."/>
            <person name="Olson B.J."/>
        </authorList>
    </citation>
    <scope>NUCLEOTIDE SEQUENCE [LARGE SCALE GENOMIC DNA]</scope>
    <source>
        <strain evidence="6">NIES-2863</strain>
    </source>
</reference>
<dbReference type="Proteomes" id="UP000075714">
    <property type="component" value="Unassembled WGS sequence"/>
</dbReference>
<dbReference type="GO" id="GO:1990904">
    <property type="term" value="C:ribonucleoprotein complex"/>
    <property type="evidence" value="ECO:0007669"/>
    <property type="project" value="UniProtKB-KW"/>
</dbReference>
<comment type="caution">
    <text evidence="5">The sequence shown here is derived from an EMBL/GenBank/DDBJ whole genome shotgun (WGS) entry which is preliminary data.</text>
</comment>
<dbReference type="GO" id="GO:0003729">
    <property type="term" value="F:mRNA binding"/>
    <property type="evidence" value="ECO:0007669"/>
    <property type="project" value="TreeGrafter"/>
</dbReference>
<accession>A0A150G4C4</accession>
<keyword evidence="3" id="KW-0687">Ribonucleoprotein</keyword>
<evidence type="ECO:0000313" key="5">
    <source>
        <dbReference type="EMBL" id="KXZ44375.1"/>
    </source>
</evidence>
<dbReference type="STRING" id="33097.A0A150G4C4"/>
<dbReference type="InterPro" id="IPR003029">
    <property type="entry name" value="S1_domain"/>
</dbReference>
<dbReference type="GO" id="GO:0006412">
    <property type="term" value="P:translation"/>
    <property type="evidence" value="ECO:0007669"/>
    <property type="project" value="TreeGrafter"/>
</dbReference>